<keyword evidence="12" id="KW-1185">Reference proteome</keyword>
<keyword evidence="4" id="KW-1133">Transmembrane helix</keyword>
<dbReference type="AlphaFoldDB" id="A0A194W1R7"/>
<dbReference type="GO" id="GO:0016491">
    <property type="term" value="F:oxidoreductase activity"/>
    <property type="evidence" value="ECO:0007669"/>
    <property type="project" value="UniProtKB-KW"/>
</dbReference>
<evidence type="ECO:0000256" key="3">
    <source>
        <dbReference type="ARBA" id="ARBA00022692"/>
    </source>
</evidence>
<comment type="pathway">
    <text evidence="2">Mycotoxin biosynthesis.</text>
</comment>
<dbReference type="PANTHER" id="PTHR33365">
    <property type="entry name" value="YALI0B05434P"/>
    <property type="match status" value="1"/>
</dbReference>
<comment type="similarity">
    <text evidence="9">Belongs to the ustYa family.</text>
</comment>
<evidence type="ECO:0008006" key="13">
    <source>
        <dbReference type="Google" id="ProtNLM"/>
    </source>
</evidence>
<evidence type="ECO:0000256" key="6">
    <source>
        <dbReference type="ARBA" id="ARBA00023026"/>
    </source>
</evidence>
<keyword evidence="8" id="KW-0325">Glycoprotein</keyword>
<dbReference type="EMBL" id="CM003102">
    <property type="protein sequence ID" value="KUI70043.1"/>
    <property type="molecule type" value="Genomic_DNA"/>
</dbReference>
<reference evidence="11" key="1">
    <citation type="submission" date="2014-12" db="EMBL/GenBank/DDBJ databases">
        <title>Genome Sequence of Valsa Canker Pathogens Uncovers a Specific Adaption of Colonization on Woody Bark.</title>
        <authorList>
            <person name="Yin Z."/>
            <person name="Liu H."/>
            <person name="Gao X."/>
            <person name="Li Z."/>
            <person name="Song N."/>
            <person name="Ke X."/>
            <person name="Dai Q."/>
            <person name="Wu Y."/>
            <person name="Sun Y."/>
            <person name="Xu J.-R."/>
            <person name="Kang Z.K."/>
            <person name="Wang L."/>
            <person name="Huang L."/>
        </authorList>
    </citation>
    <scope>NUCLEOTIDE SEQUENCE [LARGE SCALE GENOMIC DNA]</scope>
    <source>
        <strain evidence="11">03-8</strain>
    </source>
</reference>
<dbReference type="InterPro" id="IPR021765">
    <property type="entry name" value="UstYa-like"/>
</dbReference>
<dbReference type="Pfam" id="PF11807">
    <property type="entry name" value="UstYa"/>
    <property type="match status" value="1"/>
</dbReference>
<gene>
    <name evidence="11" type="ORF">VM1G_04719</name>
</gene>
<dbReference type="GO" id="GO:0043386">
    <property type="term" value="P:mycotoxin biosynthetic process"/>
    <property type="evidence" value="ECO:0007669"/>
    <property type="project" value="InterPro"/>
</dbReference>
<feature type="region of interest" description="Disordered" evidence="10">
    <location>
        <begin position="13"/>
        <end position="39"/>
    </location>
</feature>
<dbReference type="OrthoDB" id="3687641at2759"/>
<keyword evidence="6" id="KW-0843">Virulence</keyword>
<evidence type="ECO:0000256" key="8">
    <source>
        <dbReference type="ARBA" id="ARBA00023180"/>
    </source>
</evidence>
<proteinExistence type="inferred from homology"/>
<evidence type="ECO:0000256" key="9">
    <source>
        <dbReference type="ARBA" id="ARBA00035112"/>
    </source>
</evidence>
<accession>A0A194W1R7</accession>
<comment type="subcellular location">
    <subcellularLocation>
        <location evidence="1">Membrane</location>
        <topology evidence="1">Single-pass membrane protein</topology>
    </subcellularLocation>
</comment>
<evidence type="ECO:0000256" key="7">
    <source>
        <dbReference type="ARBA" id="ARBA00023136"/>
    </source>
</evidence>
<evidence type="ECO:0000256" key="10">
    <source>
        <dbReference type="SAM" id="MobiDB-lite"/>
    </source>
</evidence>
<protein>
    <recommendedName>
        <fullName evidence="13">Cyclochlorotine biosynthesis protein O</fullName>
    </recommendedName>
</protein>
<keyword evidence="5" id="KW-0560">Oxidoreductase</keyword>
<keyword evidence="7" id="KW-0472">Membrane</keyword>
<dbReference type="GO" id="GO:0016020">
    <property type="term" value="C:membrane"/>
    <property type="evidence" value="ECO:0007669"/>
    <property type="project" value="UniProtKB-SubCell"/>
</dbReference>
<evidence type="ECO:0000313" key="12">
    <source>
        <dbReference type="Proteomes" id="UP000078559"/>
    </source>
</evidence>
<evidence type="ECO:0000256" key="4">
    <source>
        <dbReference type="ARBA" id="ARBA00022989"/>
    </source>
</evidence>
<dbReference type="PANTHER" id="PTHR33365:SF4">
    <property type="entry name" value="CYCLOCHLOROTINE BIOSYNTHESIS PROTEIN O"/>
    <property type="match status" value="1"/>
</dbReference>
<name>A0A194W1R7_CYTMA</name>
<evidence type="ECO:0000256" key="1">
    <source>
        <dbReference type="ARBA" id="ARBA00004167"/>
    </source>
</evidence>
<evidence type="ECO:0000256" key="5">
    <source>
        <dbReference type="ARBA" id="ARBA00023002"/>
    </source>
</evidence>
<dbReference type="Proteomes" id="UP000078559">
    <property type="component" value="Chromosome 5"/>
</dbReference>
<organism evidence="11 12">
    <name type="scientific">Cytospora mali</name>
    <name type="common">Apple Valsa canker fungus</name>
    <name type="synonym">Valsa mali</name>
    <dbReference type="NCBI Taxonomy" id="578113"/>
    <lineage>
        <taxon>Eukaryota</taxon>
        <taxon>Fungi</taxon>
        <taxon>Dikarya</taxon>
        <taxon>Ascomycota</taxon>
        <taxon>Pezizomycotina</taxon>
        <taxon>Sordariomycetes</taxon>
        <taxon>Sordariomycetidae</taxon>
        <taxon>Diaporthales</taxon>
        <taxon>Cytosporaceae</taxon>
        <taxon>Cytospora</taxon>
    </lineage>
</organism>
<evidence type="ECO:0000256" key="2">
    <source>
        <dbReference type="ARBA" id="ARBA00004685"/>
    </source>
</evidence>
<sequence length="288" mass="33010">MSSAVVKEKFLSELSDSARDSEDDSLLSNGDLSVPRRPSSACQGIWSRAQALTLYLTNIITLSVLLAVVLRPPRQVTDPSLDGVYSPAASSVEYHVHRFESAFYNRTAYMGTPSPELNHRWMSLSEYGLSKINDDQAKRLYEPTMSNLDNHSEHLITLDVFHQLHCLFSIRKYFWPEHYPYDKKLNEDGTEDKTTLDWLHWDHCIDSIRQSLMCSGDITPVVYHIDPRGHGIFPKLQGTHVCRKWDKIVDWAKDHDGSESRFEFKEGDAELDLYRLDPQGYLEKGGSE</sequence>
<evidence type="ECO:0000313" key="11">
    <source>
        <dbReference type="EMBL" id="KUI70043.1"/>
    </source>
</evidence>
<keyword evidence="3" id="KW-0812">Transmembrane</keyword>